<dbReference type="AlphaFoldDB" id="A0A0C5C7E4"/>
<evidence type="ECO:0000313" key="1">
    <source>
        <dbReference type="EMBL" id="AJO21320.1"/>
    </source>
</evidence>
<evidence type="ECO:0000313" key="4">
    <source>
        <dbReference type="Proteomes" id="UP000070376"/>
    </source>
</evidence>
<accession>A0A0C5C7E4</accession>
<dbReference type="Proteomes" id="UP000032024">
    <property type="component" value="Chromosome"/>
</dbReference>
<reference evidence="2" key="4">
    <citation type="submission" date="2016-01" db="EMBL/GenBank/DDBJ databases">
        <authorList>
            <person name="Oliw E.H."/>
        </authorList>
    </citation>
    <scope>NUCLEOTIDE SEQUENCE [LARGE SCALE GENOMIC DNA]</scope>
    <source>
        <strain evidence="2">GED7749B</strain>
    </source>
</reference>
<reference evidence="4" key="3">
    <citation type="submission" date="2016-01" db="EMBL/GenBank/DDBJ databases">
        <authorList>
            <person name="Mitreva M."/>
            <person name="Pepin K.H."/>
            <person name="Mihindukulasuriya K.A."/>
            <person name="Fulton R."/>
            <person name="Fronick C."/>
            <person name="O'Laughlin M."/>
            <person name="Miner T."/>
            <person name="Herter B."/>
            <person name="Rosa B.A."/>
            <person name="Cordes M."/>
            <person name="Tomlinson C."/>
            <person name="Wollam A."/>
            <person name="Palsikar V.B."/>
            <person name="Mardis E.R."/>
            <person name="Wilson R.K."/>
        </authorList>
    </citation>
    <scope>NUCLEOTIDE SEQUENCE [LARGE SCALE GENOMIC DNA]</scope>
    <source>
        <strain evidence="4">GED7749B</strain>
    </source>
</reference>
<organism evidence="2 4">
    <name type="scientific">Heyndrickxia coagulans</name>
    <name type="common">Weizmannia coagulans</name>
    <dbReference type="NCBI Taxonomy" id="1398"/>
    <lineage>
        <taxon>Bacteria</taxon>
        <taxon>Bacillati</taxon>
        <taxon>Bacillota</taxon>
        <taxon>Bacilli</taxon>
        <taxon>Bacillales</taxon>
        <taxon>Bacillaceae</taxon>
        <taxon>Heyndrickxia</taxon>
    </lineage>
</organism>
<reference evidence="3" key="2">
    <citation type="submission" date="2015-01" db="EMBL/GenBank/DDBJ databases">
        <title>Comparative genome analysis of Bacillus coagulans HM-08, Clostridium butyricum HM-68, Bacillus subtilis HM-66 and Bacillus paralicheniformis BL-09.</title>
        <authorList>
            <person name="Zhang H."/>
        </authorList>
    </citation>
    <scope>NUCLEOTIDE SEQUENCE [LARGE SCALE GENOMIC DNA]</scope>
    <source>
        <strain evidence="3">HM-08</strain>
    </source>
</reference>
<evidence type="ECO:0000313" key="2">
    <source>
        <dbReference type="EMBL" id="KWZ76317.1"/>
    </source>
</evidence>
<dbReference type="EMBL" id="LRPN01000209">
    <property type="protein sequence ID" value="KWZ76317.1"/>
    <property type="molecule type" value="Genomic_DNA"/>
</dbReference>
<name>A0A0C5C7E4_HEYCO</name>
<keyword evidence="3" id="KW-1185">Reference proteome</keyword>
<dbReference type="Proteomes" id="UP000070376">
    <property type="component" value="Unassembled WGS sequence"/>
</dbReference>
<sequence>MKNTEVMFLIVYRLVPECKEKLDSVNTSGDYFRGEIVRNAILNGKTVRIIFMHSK</sequence>
<gene>
    <name evidence="2" type="ORF">HMPREF3213_03849</name>
    <name evidence="1" type="ORF">SB48_HM08orf00810</name>
</gene>
<dbReference type="EMBL" id="CP010525">
    <property type="protein sequence ID" value="AJO21320.1"/>
    <property type="molecule type" value="Genomic_DNA"/>
</dbReference>
<evidence type="ECO:0000313" key="3">
    <source>
        <dbReference type="Proteomes" id="UP000032024"/>
    </source>
</evidence>
<reference evidence="1" key="1">
    <citation type="submission" date="2015-01" db="EMBL/GenBank/DDBJ databases">
        <title>Comparative genome analysis of Bacillus coagulans HM-08, Clostridium butyricum HM-68, Bacillus subtilis HM-66 and Bacillus licheniformis BL-09.</title>
        <authorList>
            <person name="Zhang H."/>
        </authorList>
    </citation>
    <scope>NUCLEOTIDE SEQUENCE [LARGE SCALE GENOMIC DNA]</scope>
    <source>
        <strain evidence="1">HM-08</strain>
    </source>
</reference>
<protein>
    <submittedName>
        <fullName evidence="2">Uncharacterized protein</fullName>
    </submittedName>
</protein>
<dbReference type="PATRIC" id="fig|1398.18.peg.540"/>
<proteinExistence type="predicted"/>